<dbReference type="InterPro" id="IPR001650">
    <property type="entry name" value="Helicase_C-like"/>
</dbReference>
<evidence type="ECO:0000256" key="1">
    <source>
        <dbReference type="ARBA" id="ARBA00004496"/>
    </source>
</evidence>
<evidence type="ECO:0000256" key="4">
    <source>
        <dbReference type="ARBA" id="ARBA00022741"/>
    </source>
</evidence>
<dbReference type="PANTHER" id="PTHR24029">
    <property type="entry name" value="UVRABC SYSTEM PROTEIN B"/>
    <property type="match status" value="1"/>
</dbReference>
<feature type="domain" description="UVR" evidence="14">
    <location>
        <begin position="623"/>
        <end position="658"/>
    </location>
</feature>
<dbReference type="InterPro" id="IPR014001">
    <property type="entry name" value="Helicase_ATP-bd"/>
</dbReference>
<evidence type="ECO:0000259" key="16">
    <source>
        <dbReference type="PROSITE" id="PS51194"/>
    </source>
</evidence>
<dbReference type="Pfam" id="PF04851">
    <property type="entry name" value="ResIII"/>
    <property type="match status" value="1"/>
</dbReference>
<keyword evidence="7 12" id="KW-0067">ATP-binding</keyword>
<dbReference type="CDD" id="cd18790">
    <property type="entry name" value="SF2_C_UvrB"/>
    <property type="match status" value="1"/>
</dbReference>
<dbReference type="Pfam" id="PF02151">
    <property type="entry name" value="UVR"/>
    <property type="match status" value="1"/>
</dbReference>
<dbReference type="InterPro" id="IPR041471">
    <property type="entry name" value="UvrB_inter"/>
</dbReference>
<dbReference type="GO" id="GO:0003677">
    <property type="term" value="F:DNA binding"/>
    <property type="evidence" value="ECO:0007669"/>
    <property type="project" value="UniProtKB-UniRule"/>
</dbReference>
<comment type="function">
    <text evidence="12">The UvrABC repair system catalyzes the recognition and processing of DNA lesions. A damage recognition complex composed of 2 UvrA and 2 UvrB subunits scans DNA for abnormalities. Upon binding of the UvrA(2)B(2) complex to a putative damaged site, the DNA wraps around one UvrB monomer. DNA wrap is dependent on ATP binding by UvrB and probably causes local melting of the DNA helix, facilitating insertion of UvrB beta-hairpin between the DNA strands. Then UvrB probes one DNA strand for the presence of a lesion. If a lesion is found the UvrA subunits dissociate and the UvrB-DNA preincision complex is formed. This complex is subsequently bound by UvrC and the second UvrB is released. If no lesion is found, the DNA wraps around the other UvrB subunit that will check the other stand for damage.</text>
</comment>
<dbReference type="InterPro" id="IPR024759">
    <property type="entry name" value="UvrB_YAD/RRR_dom"/>
</dbReference>
<keyword evidence="5 12" id="KW-0227">DNA damage</keyword>
<comment type="similarity">
    <text evidence="2 12 13">Belongs to the UvrB family.</text>
</comment>
<keyword evidence="12 13" id="KW-0742">SOS response</keyword>
<proteinExistence type="inferred from homology"/>
<dbReference type="InterPro" id="IPR036876">
    <property type="entry name" value="UVR_dom_sf"/>
</dbReference>
<dbReference type="CDD" id="cd17916">
    <property type="entry name" value="DEXHc_UvrB"/>
    <property type="match status" value="1"/>
</dbReference>
<dbReference type="AlphaFoldDB" id="A0A7V2F3T2"/>
<dbReference type="PROSITE" id="PS51192">
    <property type="entry name" value="HELICASE_ATP_BIND_1"/>
    <property type="match status" value="1"/>
</dbReference>
<dbReference type="InterPro" id="IPR006935">
    <property type="entry name" value="Helicase/UvrB_N"/>
</dbReference>
<evidence type="ECO:0000256" key="6">
    <source>
        <dbReference type="ARBA" id="ARBA00022769"/>
    </source>
</evidence>
<evidence type="ECO:0000256" key="12">
    <source>
        <dbReference type="HAMAP-Rule" id="MF_00204"/>
    </source>
</evidence>
<comment type="subunit">
    <text evidence="10 12 13">Forms a heterotetramer with UvrA during the search for lesions. Interacts with UvrC in an incision complex.</text>
</comment>
<dbReference type="NCBIfam" id="TIGR00631">
    <property type="entry name" value="uvrb"/>
    <property type="match status" value="1"/>
</dbReference>
<evidence type="ECO:0000313" key="17">
    <source>
        <dbReference type="EMBL" id="HER43833.1"/>
    </source>
</evidence>
<dbReference type="GO" id="GO:0006289">
    <property type="term" value="P:nucleotide-excision repair"/>
    <property type="evidence" value="ECO:0007669"/>
    <property type="project" value="UniProtKB-UniRule"/>
</dbReference>
<gene>
    <name evidence="12 17" type="primary">uvrB</name>
    <name evidence="17" type="ORF">ENO08_05185</name>
</gene>
<dbReference type="Pfam" id="PF12344">
    <property type="entry name" value="UvrB"/>
    <property type="match status" value="1"/>
</dbReference>
<evidence type="ECO:0000256" key="10">
    <source>
        <dbReference type="ARBA" id="ARBA00026033"/>
    </source>
</evidence>
<sequence>MSLYTLTSSYEPTGDQPRAIEALTRNIREGKRYQTLLGVTGSGKTFTIANVIARSEKPALVISHNKTLAAQLYGELKSLFPRNAVEYFISYYDYYQPEAFIPSTDTYIEKDVSINDDIDRLRLRATGSLMTRRDVIVVASVSCIYGLGSPDEFRKMTFVLSEGQRIDRDDLIGMLVGVRYTRNDIDFARGTFRVRGDTIELRPAYTEEAIRIEMFDDEIERMSVVDPIGGTVVRRAPQVTVFPSSHFVTGEERLERAIETISEELSGRLRELQREGKQFEAKRLESRTLYDLEMIREMGYCTGIENYSRHFLGRKPGERPATLIDYFKDDFLTIIDESHVTVPQIGAMYAGDRSRKLTLVEHGFRLPSALDNRPLTFEEFEDLMKFVIFVSATPGEFEIARCGGEVVEQIVRPTGLIDPEIVVRPVAGQVDDLLGEIRARVERSERVLVTTLTKRMAEDLTDYLSGLGVKVRYLHSDIAALDRVEILRDLRFGEFDVLVGINLLREGLDLPEVTLVAVLDADKEGFLRSRTSLIQTAGRAARHIDGMVIFYADNVTGSMRRAIDETNRRRVKQLEYNEEHGIVPRSIVKSIEEVRLSTSVADTRGREKRKAVEVILPDEIDEREMLRLLEEEMLREAKDLNFERAASIRDRIEEIRWNLNRRTGRGRTR</sequence>
<dbReference type="GO" id="GO:0009381">
    <property type="term" value="F:excinuclease ABC activity"/>
    <property type="evidence" value="ECO:0007669"/>
    <property type="project" value="UniProtKB-UniRule"/>
</dbReference>
<feature type="domain" description="Helicase ATP-binding" evidence="15">
    <location>
        <begin position="25"/>
        <end position="182"/>
    </location>
</feature>
<dbReference type="InterPro" id="IPR027417">
    <property type="entry name" value="P-loop_NTPase"/>
</dbReference>
<feature type="domain" description="Helicase C-terminal" evidence="16">
    <location>
        <begin position="429"/>
        <end position="582"/>
    </location>
</feature>
<comment type="caution">
    <text evidence="17">The sequence shown here is derived from an EMBL/GenBank/DDBJ whole genome shotgun (WGS) entry which is preliminary data.</text>
</comment>
<accession>A0A7V2F3T2</accession>
<dbReference type="PROSITE" id="PS50151">
    <property type="entry name" value="UVR"/>
    <property type="match status" value="1"/>
</dbReference>
<evidence type="ECO:0000259" key="14">
    <source>
        <dbReference type="PROSITE" id="PS50151"/>
    </source>
</evidence>
<reference evidence="17" key="1">
    <citation type="journal article" date="2020" name="mSystems">
        <title>Genome- and Community-Level Interaction Insights into Carbon Utilization and Element Cycling Functions of Hydrothermarchaeota in Hydrothermal Sediment.</title>
        <authorList>
            <person name="Zhou Z."/>
            <person name="Liu Y."/>
            <person name="Xu W."/>
            <person name="Pan J."/>
            <person name="Luo Z.H."/>
            <person name="Li M."/>
        </authorList>
    </citation>
    <scope>NUCLEOTIDE SEQUENCE [LARGE SCALE GENOMIC DNA]</scope>
    <source>
        <strain evidence="17">SpSt-1233</strain>
    </source>
</reference>
<dbReference type="GO" id="GO:0005524">
    <property type="term" value="F:ATP binding"/>
    <property type="evidence" value="ECO:0007669"/>
    <property type="project" value="UniProtKB-UniRule"/>
</dbReference>
<dbReference type="SUPFAM" id="SSF46600">
    <property type="entry name" value="C-terminal UvrC-binding domain of UvrB"/>
    <property type="match status" value="1"/>
</dbReference>
<keyword evidence="3 12" id="KW-0963">Cytoplasm</keyword>
<dbReference type="Pfam" id="PF00271">
    <property type="entry name" value="Helicase_C"/>
    <property type="match status" value="1"/>
</dbReference>
<protein>
    <recommendedName>
        <fullName evidence="11 12">UvrABC system protein B</fullName>
        <shortName evidence="12">Protein UvrB</shortName>
    </recommendedName>
    <alternativeName>
        <fullName evidence="12">Excinuclease ABC subunit B</fullName>
    </alternativeName>
</protein>
<keyword evidence="4 12" id="KW-0547">Nucleotide-binding</keyword>
<dbReference type="Gene3D" id="3.40.50.300">
    <property type="entry name" value="P-loop containing nucleotide triphosphate hydrolases"/>
    <property type="match status" value="3"/>
</dbReference>
<keyword evidence="8 12" id="KW-0267">Excision nuclease</keyword>
<dbReference type="SMART" id="SM00487">
    <property type="entry name" value="DEXDc"/>
    <property type="match status" value="1"/>
</dbReference>
<comment type="domain">
    <text evidence="12">The beta-hairpin motif is involved in DNA binding.</text>
</comment>
<feature type="short sequence motif" description="Beta-hairpin" evidence="12">
    <location>
        <begin position="91"/>
        <end position="114"/>
    </location>
</feature>
<evidence type="ECO:0000256" key="7">
    <source>
        <dbReference type="ARBA" id="ARBA00022840"/>
    </source>
</evidence>
<evidence type="ECO:0000256" key="9">
    <source>
        <dbReference type="ARBA" id="ARBA00023204"/>
    </source>
</evidence>
<dbReference type="Gene3D" id="4.10.860.10">
    <property type="entry name" value="UVR domain"/>
    <property type="match status" value="1"/>
</dbReference>
<keyword evidence="9 12" id="KW-0234">DNA repair</keyword>
<dbReference type="GO" id="GO:0009380">
    <property type="term" value="C:excinuclease repair complex"/>
    <property type="evidence" value="ECO:0007669"/>
    <property type="project" value="InterPro"/>
</dbReference>
<evidence type="ECO:0000256" key="8">
    <source>
        <dbReference type="ARBA" id="ARBA00022881"/>
    </source>
</evidence>
<dbReference type="PANTHER" id="PTHR24029:SF0">
    <property type="entry name" value="UVRABC SYSTEM PROTEIN B"/>
    <property type="match status" value="1"/>
</dbReference>
<evidence type="ECO:0000256" key="11">
    <source>
        <dbReference type="ARBA" id="ARBA00029504"/>
    </source>
</evidence>
<dbReference type="InterPro" id="IPR004807">
    <property type="entry name" value="UvrB"/>
</dbReference>
<evidence type="ECO:0000259" key="15">
    <source>
        <dbReference type="PROSITE" id="PS51192"/>
    </source>
</evidence>
<dbReference type="Pfam" id="PF17757">
    <property type="entry name" value="UvrB_inter"/>
    <property type="match status" value="1"/>
</dbReference>
<dbReference type="GO" id="GO:0009432">
    <property type="term" value="P:SOS response"/>
    <property type="evidence" value="ECO:0007669"/>
    <property type="project" value="UniProtKB-UniRule"/>
</dbReference>
<dbReference type="SUPFAM" id="SSF52540">
    <property type="entry name" value="P-loop containing nucleoside triphosphate hydrolases"/>
    <property type="match status" value="2"/>
</dbReference>
<evidence type="ECO:0000256" key="3">
    <source>
        <dbReference type="ARBA" id="ARBA00022490"/>
    </source>
</evidence>
<dbReference type="EMBL" id="DSEC01000365">
    <property type="protein sequence ID" value="HER43833.1"/>
    <property type="molecule type" value="Genomic_DNA"/>
</dbReference>
<dbReference type="SMART" id="SM00490">
    <property type="entry name" value="HELICc"/>
    <property type="match status" value="1"/>
</dbReference>
<dbReference type="InterPro" id="IPR001943">
    <property type="entry name" value="UVR_dom"/>
</dbReference>
<dbReference type="HAMAP" id="MF_00204">
    <property type="entry name" value="UvrB"/>
    <property type="match status" value="1"/>
</dbReference>
<comment type="subcellular location">
    <subcellularLocation>
        <location evidence="1 12 13">Cytoplasm</location>
    </subcellularLocation>
</comment>
<dbReference type="PROSITE" id="PS51194">
    <property type="entry name" value="HELICASE_CTER"/>
    <property type="match status" value="1"/>
</dbReference>
<dbReference type="GO" id="GO:0016887">
    <property type="term" value="F:ATP hydrolysis activity"/>
    <property type="evidence" value="ECO:0007669"/>
    <property type="project" value="InterPro"/>
</dbReference>
<evidence type="ECO:0000256" key="5">
    <source>
        <dbReference type="ARBA" id="ARBA00022763"/>
    </source>
</evidence>
<name>A0A7V2F3T2_UNCEI</name>
<dbReference type="Proteomes" id="UP000886069">
    <property type="component" value="Unassembled WGS sequence"/>
</dbReference>
<keyword evidence="6 12" id="KW-0228">DNA excision</keyword>
<feature type="binding site" evidence="12">
    <location>
        <begin position="38"/>
        <end position="45"/>
    </location>
    <ligand>
        <name>ATP</name>
        <dbReference type="ChEBI" id="CHEBI:30616"/>
    </ligand>
</feature>
<evidence type="ECO:0000256" key="13">
    <source>
        <dbReference type="RuleBase" id="RU003587"/>
    </source>
</evidence>
<organism evidence="17">
    <name type="scientific">Eiseniibacteriota bacterium</name>
    <dbReference type="NCBI Taxonomy" id="2212470"/>
    <lineage>
        <taxon>Bacteria</taxon>
        <taxon>Candidatus Eiseniibacteriota</taxon>
    </lineage>
</organism>
<dbReference type="GO" id="GO:0005737">
    <property type="term" value="C:cytoplasm"/>
    <property type="evidence" value="ECO:0007669"/>
    <property type="project" value="UniProtKB-SubCell"/>
</dbReference>
<dbReference type="NCBIfam" id="NF003673">
    <property type="entry name" value="PRK05298.1"/>
    <property type="match status" value="1"/>
</dbReference>
<evidence type="ECO:0000256" key="2">
    <source>
        <dbReference type="ARBA" id="ARBA00008533"/>
    </source>
</evidence>